<organism evidence="1 2">
    <name type="scientific">Armillaria luteobubalina</name>
    <dbReference type="NCBI Taxonomy" id="153913"/>
    <lineage>
        <taxon>Eukaryota</taxon>
        <taxon>Fungi</taxon>
        <taxon>Dikarya</taxon>
        <taxon>Basidiomycota</taxon>
        <taxon>Agaricomycotina</taxon>
        <taxon>Agaricomycetes</taxon>
        <taxon>Agaricomycetidae</taxon>
        <taxon>Agaricales</taxon>
        <taxon>Marasmiineae</taxon>
        <taxon>Physalacriaceae</taxon>
        <taxon>Armillaria</taxon>
    </lineage>
</organism>
<evidence type="ECO:0000313" key="1">
    <source>
        <dbReference type="EMBL" id="KAK0488231.1"/>
    </source>
</evidence>
<comment type="caution">
    <text evidence="1">The sequence shown here is derived from an EMBL/GenBank/DDBJ whole genome shotgun (WGS) entry which is preliminary data.</text>
</comment>
<gene>
    <name evidence="1" type="ORF">EDD18DRAFT_1110380</name>
</gene>
<proteinExistence type="predicted"/>
<dbReference type="Proteomes" id="UP001175228">
    <property type="component" value="Unassembled WGS sequence"/>
</dbReference>
<protein>
    <submittedName>
        <fullName evidence="1">Uncharacterized protein</fullName>
    </submittedName>
</protein>
<reference evidence="1" key="1">
    <citation type="submission" date="2023-06" db="EMBL/GenBank/DDBJ databases">
        <authorList>
            <consortium name="Lawrence Berkeley National Laboratory"/>
            <person name="Ahrendt S."/>
            <person name="Sahu N."/>
            <person name="Indic B."/>
            <person name="Wong-Bajracharya J."/>
            <person name="Merenyi Z."/>
            <person name="Ke H.-M."/>
            <person name="Monk M."/>
            <person name="Kocsube S."/>
            <person name="Drula E."/>
            <person name="Lipzen A."/>
            <person name="Balint B."/>
            <person name="Henrissat B."/>
            <person name="Andreopoulos B."/>
            <person name="Martin F.M."/>
            <person name="Harder C.B."/>
            <person name="Rigling D."/>
            <person name="Ford K.L."/>
            <person name="Foster G.D."/>
            <person name="Pangilinan J."/>
            <person name="Papanicolaou A."/>
            <person name="Barry K."/>
            <person name="LaButti K."/>
            <person name="Viragh M."/>
            <person name="Koriabine M."/>
            <person name="Yan M."/>
            <person name="Riley R."/>
            <person name="Champramary S."/>
            <person name="Plett K.L."/>
            <person name="Tsai I.J."/>
            <person name="Slot J."/>
            <person name="Sipos G."/>
            <person name="Plett J."/>
            <person name="Nagy L.G."/>
            <person name="Grigoriev I.V."/>
        </authorList>
    </citation>
    <scope>NUCLEOTIDE SEQUENCE</scope>
    <source>
        <strain evidence="1">HWK02</strain>
    </source>
</reference>
<dbReference type="EMBL" id="JAUEPU010000040">
    <property type="protein sequence ID" value="KAK0488231.1"/>
    <property type="molecule type" value="Genomic_DNA"/>
</dbReference>
<sequence length="267" mass="30610">MSFHDGVSIASIFDGVNVKGLITLLTDHEIFVGPSILSNHEYLYYVIGNCNNVQQDAIRHDAIDRFHGVSYVSARLLTFVLAYIWKMQCHDSSVTTHYTWKELLSRLHDTDLKNITRDRGWDTSDPRFIDGTAIEPILRDHQKAGIVEAFRSASGLDIFPYDLLREKKSTLYQFCSLLDRNALQDFRGRLEEQVRPLVFSNGSSISNEYQLIATPVLEWSCRHYCQDRHVNSTGPTFANNTMMNLNFRGNGTPKTRRVMVNDGDNWL</sequence>
<keyword evidence="2" id="KW-1185">Reference proteome</keyword>
<dbReference type="AlphaFoldDB" id="A0AA39TGW6"/>
<name>A0AA39TGW6_9AGAR</name>
<evidence type="ECO:0000313" key="2">
    <source>
        <dbReference type="Proteomes" id="UP001175228"/>
    </source>
</evidence>
<accession>A0AA39TGW6</accession>